<dbReference type="PATRIC" id="fig|656366.3.peg.914"/>
<sequence>MSEQCRAIVADAPGGPNVLRIAELPIPVAGPGELLIHVAAIGVNFIETYQRDGTYKVPFPFTPGAEAAGTVEAVGVGVSGFAVGDRVATAEGHGCYAEYAIVPAAVALHVPSAVPLDIAAALPLQGMTAHYLLNSAYHVEPGQTVLLHAGAGGVGLLLTQMLKEREARVITTVSTDEKEELSRVAGADEVLRYDGFADAVREITDGDGVDVVYDGVGKATFDGSLASLRTRGTLVLFGGASGQVPPLDLQRLNAGGSLFVTRPKLGDYLLNPQERTWRATEVFQAAATGHLTARIGATFPLADAGAAHTALQSRATTGKVILLP</sequence>
<dbReference type="InterPro" id="IPR011032">
    <property type="entry name" value="GroES-like_sf"/>
</dbReference>
<dbReference type="GO" id="GO:0003960">
    <property type="term" value="F:quinone reductase (NADPH) activity"/>
    <property type="evidence" value="ECO:0007669"/>
    <property type="project" value="InterPro"/>
</dbReference>
<dbReference type="SMART" id="SM00829">
    <property type="entry name" value="PKS_ER"/>
    <property type="match status" value="1"/>
</dbReference>
<dbReference type="InterPro" id="IPR020843">
    <property type="entry name" value="ER"/>
</dbReference>
<dbReference type="InterPro" id="IPR002364">
    <property type="entry name" value="Quin_OxRdtase/zeta-crystal_CS"/>
</dbReference>
<dbReference type="Proteomes" id="UP000062833">
    <property type="component" value="Chromosome"/>
</dbReference>
<evidence type="ECO:0000259" key="3">
    <source>
        <dbReference type="SMART" id="SM00829"/>
    </source>
</evidence>
<dbReference type="PANTHER" id="PTHR48106">
    <property type="entry name" value="QUINONE OXIDOREDUCTASE PIG3-RELATED"/>
    <property type="match status" value="1"/>
</dbReference>
<dbReference type="Pfam" id="PF00107">
    <property type="entry name" value="ADH_zinc_N"/>
    <property type="match status" value="1"/>
</dbReference>
<dbReference type="GO" id="GO:0008270">
    <property type="term" value="F:zinc ion binding"/>
    <property type="evidence" value="ECO:0007669"/>
    <property type="project" value="InterPro"/>
</dbReference>
<dbReference type="OrthoDB" id="4190732at2"/>
<dbReference type="PANTHER" id="PTHR48106:SF13">
    <property type="entry name" value="QUINONE OXIDOREDUCTASE-RELATED"/>
    <property type="match status" value="1"/>
</dbReference>
<keyword evidence="1" id="KW-0521">NADP</keyword>
<dbReference type="RefSeq" id="WP_062009340.1">
    <property type="nucleotide sequence ID" value="NZ_CP012677.1"/>
</dbReference>
<dbReference type="SUPFAM" id="SSF51735">
    <property type="entry name" value="NAD(P)-binding Rossmann-fold domains"/>
    <property type="match status" value="1"/>
</dbReference>
<dbReference type="CDD" id="cd05286">
    <property type="entry name" value="QOR2"/>
    <property type="match status" value="1"/>
</dbReference>
<accession>A0A0M4R1E8</accession>
<gene>
    <name evidence="4" type="ORF">AOC05_04195</name>
</gene>
<dbReference type="SUPFAM" id="SSF50129">
    <property type="entry name" value="GroES-like"/>
    <property type="match status" value="1"/>
</dbReference>
<dbReference type="GO" id="GO:0005829">
    <property type="term" value="C:cytosol"/>
    <property type="evidence" value="ECO:0007669"/>
    <property type="project" value="TreeGrafter"/>
</dbReference>
<dbReference type="Gene3D" id="3.40.50.720">
    <property type="entry name" value="NAD(P)-binding Rossmann-like Domain"/>
    <property type="match status" value="1"/>
</dbReference>
<keyword evidence="5" id="KW-1185">Reference proteome</keyword>
<dbReference type="Pfam" id="PF08240">
    <property type="entry name" value="ADH_N"/>
    <property type="match status" value="1"/>
</dbReference>
<dbReference type="InterPro" id="IPR036291">
    <property type="entry name" value="NAD(P)-bd_dom_sf"/>
</dbReference>
<dbReference type="EMBL" id="CP012677">
    <property type="protein sequence ID" value="ALE93977.1"/>
    <property type="molecule type" value="Genomic_DNA"/>
</dbReference>
<dbReference type="InterPro" id="IPR013149">
    <property type="entry name" value="ADH-like_C"/>
</dbReference>
<evidence type="ECO:0000256" key="2">
    <source>
        <dbReference type="ARBA" id="ARBA00023002"/>
    </source>
</evidence>
<evidence type="ECO:0000313" key="5">
    <source>
        <dbReference type="Proteomes" id="UP000062833"/>
    </source>
</evidence>
<dbReference type="FunFam" id="3.40.50.720:FF:000053">
    <property type="entry name" value="Quinone oxidoreductase 1"/>
    <property type="match status" value="1"/>
</dbReference>
<dbReference type="KEGG" id="aaq:AOC05_04195"/>
<dbReference type="GO" id="GO:0070402">
    <property type="term" value="F:NADPH binding"/>
    <property type="evidence" value="ECO:0007669"/>
    <property type="project" value="TreeGrafter"/>
</dbReference>
<keyword evidence="2" id="KW-0560">Oxidoreductase</keyword>
<dbReference type="GO" id="GO:0035925">
    <property type="term" value="F:mRNA 3'-UTR AU-rich region binding"/>
    <property type="evidence" value="ECO:0007669"/>
    <property type="project" value="TreeGrafter"/>
</dbReference>
<dbReference type="InterPro" id="IPR013154">
    <property type="entry name" value="ADH-like_N"/>
</dbReference>
<name>A0A0M4R1E8_9MICC</name>
<evidence type="ECO:0000256" key="1">
    <source>
        <dbReference type="ARBA" id="ARBA00022857"/>
    </source>
</evidence>
<dbReference type="InterPro" id="IPR047618">
    <property type="entry name" value="QOR-like"/>
</dbReference>
<proteinExistence type="predicted"/>
<reference evidence="5" key="1">
    <citation type="submission" date="2015-09" db="EMBL/GenBank/DDBJ databases">
        <title>Complete genome of Arthrobacter alpinus strain R3.8.</title>
        <authorList>
            <person name="See-Too W.S."/>
            <person name="Chan K.G."/>
        </authorList>
    </citation>
    <scope>NUCLEOTIDE SEQUENCE [LARGE SCALE GENOMIC DNA]</scope>
    <source>
        <strain evidence="5">R3.8</strain>
    </source>
</reference>
<protein>
    <submittedName>
        <fullName evidence="4">NADPH--quinone reductase</fullName>
    </submittedName>
</protein>
<feature type="domain" description="Enoyl reductase (ER)" evidence="3">
    <location>
        <begin position="14"/>
        <end position="322"/>
    </location>
</feature>
<dbReference type="AlphaFoldDB" id="A0A0M4R1E8"/>
<dbReference type="Gene3D" id="3.90.180.10">
    <property type="entry name" value="Medium-chain alcohol dehydrogenases, catalytic domain"/>
    <property type="match status" value="1"/>
</dbReference>
<organism evidence="4 5">
    <name type="scientific">Arthrobacter alpinus</name>
    <dbReference type="NCBI Taxonomy" id="656366"/>
    <lineage>
        <taxon>Bacteria</taxon>
        <taxon>Bacillati</taxon>
        <taxon>Actinomycetota</taxon>
        <taxon>Actinomycetes</taxon>
        <taxon>Micrococcales</taxon>
        <taxon>Micrococcaceae</taxon>
        <taxon>Arthrobacter</taxon>
    </lineage>
</organism>
<evidence type="ECO:0000313" key="4">
    <source>
        <dbReference type="EMBL" id="ALE93977.1"/>
    </source>
</evidence>
<dbReference type="PROSITE" id="PS01162">
    <property type="entry name" value="QOR_ZETA_CRYSTAL"/>
    <property type="match status" value="1"/>
</dbReference>